<evidence type="ECO:0000256" key="1">
    <source>
        <dbReference type="SAM" id="MobiDB-lite"/>
    </source>
</evidence>
<feature type="compositionally biased region" description="Polar residues" evidence="1">
    <location>
        <begin position="20"/>
        <end position="29"/>
    </location>
</feature>
<dbReference type="AlphaFoldDB" id="A0A2T7PGI8"/>
<organism evidence="2 3">
    <name type="scientific">Pomacea canaliculata</name>
    <name type="common">Golden apple snail</name>
    <dbReference type="NCBI Taxonomy" id="400727"/>
    <lineage>
        <taxon>Eukaryota</taxon>
        <taxon>Metazoa</taxon>
        <taxon>Spiralia</taxon>
        <taxon>Lophotrochozoa</taxon>
        <taxon>Mollusca</taxon>
        <taxon>Gastropoda</taxon>
        <taxon>Caenogastropoda</taxon>
        <taxon>Architaenioglossa</taxon>
        <taxon>Ampullarioidea</taxon>
        <taxon>Ampullariidae</taxon>
        <taxon>Pomacea</taxon>
    </lineage>
</organism>
<protein>
    <submittedName>
        <fullName evidence="2">Uncharacterized protein</fullName>
    </submittedName>
</protein>
<name>A0A2T7PGI8_POMCA</name>
<reference evidence="2 3" key="1">
    <citation type="submission" date="2018-04" db="EMBL/GenBank/DDBJ databases">
        <title>The genome of golden apple snail Pomacea canaliculata provides insight into stress tolerance and invasive adaptation.</title>
        <authorList>
            <person name="Liu C."/>
            <person name="Liu B."/>
            <person name="Ren Y."/>
            <person name="Zhang Y."/>
            <person name="Wang H."/>
            <person name="Li S."/>
            <person name="Jiang F."/>
            <person name="Yin L."/>
            <person name="Zhang G."/>
            <person name="Qian W."/>
            <person name="Fan W."/>
        </authorList>
    </citation>
    <scope>NUCLEOTIDE SEQUENCE [LARGE SCALE GENOMIC DNA]</scope>
    <source>
        <strain evidence="2">SZHN2017</strain>
        <tissue evidence="2">Muscle</tissue>
    </source>
</reference>
<evidence type="ECO:0000313" key="2">
    <source>
        <dbReference type="EMBL" id="PVD32542.1"/>
    </source>
</evidence>
<evidence type="ECO:0000313" key="3">
    <source>
        <dbReference type="Proteomes" id="UP000245119"/>
    </source>
</evidence>
<feature type="region of interest" description="Disordered" evidence="1">
    <location>
        <begin position="1"/>
        <end position="29"/>
    </location>
</feature>
<dbReference type="EMBL" id="PZQS01000004">
    <property type="protein sequence ID" value="PVD32542.1"/>
    <property type="molecule type" value="Genomic_DNA"/>
</dbReference>
<comment type="caution">
    <text evidence="2">The sequence shown here is derived from an EMBL/GenBank/DDBJ whole genome shotgun (WGS) entry which is preliminary data.</text>
</comment>
<keyword evidence="3" id="KW-1185">Reference proteome</keyword>
<dbReference type="Proteomes" id="UP000245119">
    <property type="component" value="Linkage Group LG4"/>
</dbReference>
<accession>A0A2T7PGI8</accession>
<sequence>MQEPSTEGEPLTHRALQHPGLSSSTPSLCVTSDSHPVNGIPTERRSSSCACMPPSPTAVTLDDKRRVSINSCIRTMRENSSNYDNQLLGCQNTVKVVLAKADAISCVLNAMRLFPEREELPASGVLVTAENGGCVRGQLHAHLPQWRSVGLGSHSASL</sequence>
<gene>
    <name evidence="2" type="ORF">C0Q70_07982</name>
</gene>
<proteinExistence type="predicted"/>